<protein>
    <recommendedName>
        <fullName evidence="2">Asparagine synthetase domain-containing protein</fullName>
    </recommendedName>
</protein>
<dbReference type="EMBL" id="BAAAQX010000054">
    <property type="protein sequence ID" value="GAA2215772.1"/>
    <property type="molecule type" value="Genomic_DNA"/>
</dbReference>
<accession>A0ABP5PZF5</accession>
<keyword evidence="4" id="KW-1185">Reference proteome</keyword>
<dbReference type="Gene3D" id="3.40.50.620">
    <property type="entry name" value="HUPs"/>
    <property type="match status" value="1"/>
</dbReference>
<reference evidence="4" key="1">
    <citation type="journal article" date="2019" name="Int. J. Syst. Evol. Microbiol.">
        <title>The Global Catalogue of Microorganisms (GCM) 10K type strain sequencing project: providing services to taxonomists for standard genome sequencing and annotation.</title>
        <authorList>
            <consortium name="The Broad Institute Genomics Platform"/>
            <consortium name="The Broad Institute Genome Sequencing Center for Infectious Disease"/>
            <person name="Wu L."/>
            <person name="Ma J."/>
        </authorList>
    </citation>
    <scope>NUCLEOTIDE SEQUENCE [LARGE SCALE GENOMIC DNA]</scope>
    <source>
        <strain evidence="4">JCM 16114</strain>
    </source>
</reference>
<evidence type="ECO:0000313" key="3">
    <source>
        <dbReference type="EMBL" id="GAA2215772.1"/>
    </source>
</evidence>
<feature type="domain" description="Asparagine synthetase" evidence="2">
    <location>
        <begin position="226"/>
        <end position="462"/>
    </location>
</feature>
<organism evidence="3 4">
    <name type="scientific">Nonomuraea monospora</name>
    <dbReference type="NCBI Taxonomy" id="568818"/>
    <lineage>
        <taxon>Bacteria</taxon>
        <taxon>Bacillati</taxon>
        <taxon>Actinomycetota</taxon>
        <taxon>Actinomycetes</taxon>
        <taxon>Streptosporangiales</taxon>
        <taxon>Streptosporangiaceae</taxon>
        <taxon>Nonomuraea</taxon>
    </lineage>
</organism>
<gene>
    <name evidence="3" type="ORF">GCM10009850_112400</name>
</gene>
<dbReference type="InterPro" id="IPR014729">
    <property type="entry name" value="Rossmann-like_a/b/a_fold"/>
</dbReference>
<feature type="region of interest" description="Disordered" evidence="1">
    <location>
        <begin position="501"/>
        <end position="522"/>
    </location>
</feature>
<dbReference type="Proteomes" id="UP001499843">
    <property type="component" value="Unassembled WGS sequence"/>
</dbReference>
<proteinExistence type="predicted"/>
<evidence type="ECO:0000313" key="4">
    <source>
        <dbReference type="Proteomes" id="UP001499843"/>
    </source>
</evidence>
<dbReference type="SUPFAM" id="SSF52402">
    <property type="entry name" value="Adenine nucleotide alpha hydrolases-like"/>
    <property type="match status" value="1"/>
</dbReference>
<sequence length="600" mass="65278">MPGVMRVYLGMAAKRRDISPAVLNRARSVIEWAFPVPPDVIRGAEWHGRGVSLLAWTNEPDDSRQPPLIWERAGRAVGLNGHLADPTQVAALPADTVADPVGGCFSAWFASDGELGASTAINRVCPVFHAETPDLHVVGSRALLVHLVAADRTDERVEFDVLALQSMVRQGFFLSDETPYKGVTALRPNSRLIVRDGARTIIETPLPQAAPAPASARRKRAAVGELADALLATVAPLRDLGEPVNLALTGGRDTRILAALLHAAGVPFRATTNGLDTHPDVIIARMIADRLGVEHTVIAPPQTAAKDAVLVEHPLSRAWETLRTCEGMTSAYESIVSYLPYAGKPTMSGQSGETLRAGSLNLLQSDLGDEALRRRIDTTFRKDAKLFTAEANEHARALAAPWLARQDRLEALDHLYIWYKVGRWQASARAGSLRRGDPVRPFLDNRVVRAALSLDQSWRLSEEVIYTLILRLAPELRDVPIEGKPWRFTEGATPPRRLLWQSRLPTPPPHLPTAKTGGGWSWRTSPGPALTDLLRDQVLGSLDALAPIVEPDEVRALFAGPVVGKPALAWHLYTVSTLLTGLYPGKAPEDLPRITVSRPG</sequence>
<dbReference type="Pfam" id="PF00733">
    <property type="entry name" value="Asn_synthase"/>
    <property type="match status" value="1"/>
</dbReference>
<name>A0ABP5PZF5_9ACTN</name>
<dbReference type="InterPro" id="IPR001962">
    <property type="entry name" value="Asn_synthase"/>
</dbReference>
<evidence type="ECO:0000256" key="1">
    <source>
        <dbReference type="SAM" id="MobiDB-lite"/>
    </source>
</evidence>
<comment type="caution">
    <text evidence="3">The sequence shown here is derived from an EMBL/GenBank/DDBJ whole genome shotgun (WGS) entry which is preliminary data.</text>
</comment>
<evidence type="ECO:0000259" key="2">
    <source>
        <dbReference type="Pfam" id="PF00733"/>
    </source>
</evidence>